<feature type="domain" description="VOC" evidence="1">
    <location>
        <begin position="5"/>
        <end position="123"/>
    </location>
</feature>
<comment type="caution">
    <text evidence="2">The sequence shown here is derived from an EMBL/GenBank/DDBJ whole genome shotgun (WGS) entry which is preliminary data.</text>
</comment>
<protein>
    <submittedName>
        <fullName evidence="2">VOC family protein</fullName>
    </submittedName>
</protein>
<dbReference type="InterPro" id="IPR037523">
    <property type="entry name" value="VOC_core"/>
</dbReference>
<dbReference type="Proteomes" id="UP001156140">
    <property type="component" value="Unassembled WGS sequence"/>
</dbReference>
<evidence type="ECO:0000313" key="3">
    <source>
        <dbReference type="Proteomes" id="UP001156140"/>
    </source>
</evidence>
<dbReference type="InterPro" id="IPR029068">
    <property type="entry name" value="Glyas_Bleomycin-R_OHBP_Dase"/>
</dbReference>
<dbReference type="Pfam" id="PF00903">
    <property type="entry name" value="Glyoxalase"/>
    <property type="match status" value="1"/>
</dbReference>
<dbReference type="EMBL" id="JALAZD010000001">
    <property type="protein sequence ID" value="MCI0127307.1"/>
    <property type="molecule type" value="Genomic_DNA"/>
</dbReference>
<evidence type="ECO:0000313" key="2">
    <source>
        <dbReference type="EMBL" id="MCI0127307.1"/>
    </source>
</evidence>
<keyword evidence="3" id="KW-1185">Reference proteome</keyword>
<dbReference type="RefSeq" id="WP_035034996.1">
    <property type="nucleotide sequence ID" value="NZ_JAKETQ010000001.1"/>
</dbReference>
<gene>
    <name evidence="2" type="ORF">ML536_10770</name>
</gene>
<name>A0AA41QN94_9HYPH</name>
<evidence type="ECO:0000259" key="1">
    <source>
        <dbReference type="PROSITE" id="PS51819"/>
    </source>
</evidence>
<dbReference type="SUPFAM" id="SSF54593">
    <property type="entry name" value="Glyoxalase/Bleomycin resistance protein/Dihydroxybiphenyl dioxygenase"/>
    <property type="match status" value="1"/>
</dbReference>
<dbReference type="InterPro" id="IPR004360">
    <property type="entry name" value="Glyas_Fos-R_dOase_dom"/>
</dbReference>
<dbReference type="AlphaFoldDB" id="A0AA41QN94"/>
<organism evidence="2 3">
    <name type="scientific">Paradevosia shaoguanensis</name>
    <dbReference type="NCBI Taxonomy" id="1335043"/>
    <lineage>
        <taxon>Bacteria</taxon>
        <taxon>Pseudomonadati</taxon>
        <taxon>Pseudomonadota</taxon>
        <taxon>Alphaproteobacteria</taxon>
        <taxon>Hyphomicrobiales</taxon>
        <taxon>Devosiaceae</taxon>
        <taxon>Paradevosia</taxon>
    </lineage>
</organism>
<proteinExistence type="predicted"/>
<sequence>MFANRHATAMLPAKDLKRAIAWYEDKLGLRPVRQDEYGAAYNLGGTDIFLYVTDFAGTAQHTLLSFDSPDLVADMAELRSKGVVFEEYDLPGLKTVNGLVEFGPVKNAWVKDSEGNILGFVEGM</sequence>
<dbReference type="Gene3D" id="3.10.180.10">
    <property type="entry name" value="2,3-Dihydroxybiphenyl 1,2-Dioxygenase, domain 1"/>
    <property type="match status" value="1"/>
</dbReference>
<accession>A0AA41QN94</accession>
<reference evidence="2" key="1">
    <citation type="submission" date="2022-03" db="EMBL/GenBank/DDBJ databases">
        <title>The complete genome sequence of a Methyloterrigena soli.</title>
        <authorList>
            <person name="Zi Z."/>
        </authorList>
    </citation>
    <scope>NUCLEOTIDE SEQUENCE</scope>
    <source>
        <strain evidence="2">M48</strain>
    </source>
</reference>
<dbReference type="PROSITE" id="PS51819">
    <property type="entry name" value="VOC"/>
    <property type="match status" value="1"/>
</dbReference>